<evidence type="ECO:0008006" key="5">
    <source>
        <dbReference type="Google" id="ProtNLM"/>
    </source>
</evidence>
<dbReference type="Proteomes" id="UP000319213">
    <property type="component" value="Unassembled WGS sequence"/>
</dbReference>
<feature type="compositionally biased region" description="Low complexity" evidence="1">
    <location>
        <begin position="31"/>
        <end position="41"/>
    </location>
</feature>
<dbReference type="InterPro" id="IPR012338">
    <property type="entry name" value="Beta-lactam/transpept-like"/>
</dbReference>
<evidence type="ECO:0000256" key="2">
    <source>
        <dbReference type="SAM" id="SignalP"/>
    </source>
</evidence>
<dbReference type="Gene3D" id="3.40.710.10">
    <property type="entry name" value="DD-peptidase/beta-lactamase superfamily"/>
    <property type="match status" value="1"/>
</dbReference>
<protein>
    <recommendedName>
        <fullName evidence="5">Beta-lactamase family protein</fullName>
    </recommendedName>
</protein>
<gene>
    <name evidence="3" type="ORF">FHX40_4011</name>
</gene>
<feature type="region of interest" description="Disordered" evidence="1">
    <location>
        <begin position="31"/>
        <end position="70"/>
    </location>
</feature>
<dbReference type="AlphaFoldDB" id="A0A543J367"/>
<keyword evidence="2" id="KW-0732">Signal</keyword>
<comment type="caution">
    <text evidence="3">The sequence shown here is derived from an EMBL/GenBank/DDBJ whole genome shotgun (WGS) entry which is preliminary data.</text>
</comment>
<proteinExistence type="predicted"/>
<evidence type="ECO:0000313" key="3">
    <source>
        <dbReference type="EMBL" id="TQM77254.1"/>
    </source>
</evidence>
<evidence type="ECO:0000256" key="1">
    <source>
        <dbReference type="SAM" id="MobiDB-lite"/>
    </source>
</evidence>
<feature type="compositionally biased region" description="Low complexity" evidence="1">
    <location>
        <begin position="50"/>
        <end position="63"/>
    </location>
</feature>
<dbReference type="EMBL" id="VFPQ01000001">
    <property type="protein sequence ID" value="TQM77254.1"/>
    <property type="molecule type" value="Genomic_DNA"/>
</dbReference>
<feature type="signal peptide" evidence="2">
    <location>
        <begin position="1"/>
        <end position="25"/>
    </location>
</feature>
<dbReference type="PROSITE" id="PS51257">
    <property type="entry name" value="PROKAR_LIPOPROTEIN"/>
    <property type="match status" value="1"/>
</dbReference>
<sequence>MGRAARGVRRPVASALLAVAMLAAAGCAGGAAPQETRQAGPGTAGGGAPQGAAAPAGGARAAAEAVTRRPRIPKGVTPGYMVFDTKTGKVTAQYRAHARYRSASVVKVLIALDYLESRPRGSAIPKRDLALLQPMLRSSHDDAASALWRRGGQRAIIQRMARRLRLTDSGPPPADKPGYWGYTAISAADVVKIYRYLLERADPAHRAFILGNLRKATKCGADGFYQYFGIPDAAPRPWAVKQGWSGYGMTPPVPCARTRASSLTATPAAATTAAARRAAAGAPGVDFTRPVLHTTGLVGRNERFIMAVLTSQPRGATWQSSVARITALTKEVYRAGVRE</sequence>
<accession>A0A543J367</accession>
<evidence type="ECO:0000313" key="4">
    <source>
        <dbReference type="Proteomes" id="UP000319213"/>
    </source>
</evidence>
<name>A0A543J367_9ACTN</name>
<feature type="chain" id="PRO_5039718961" description="Beta-lactamase family protein" evidence="2">
    <location>
        <begin position="26"/>
        <end position="339"/>
    </location>
</feature>
<organism evidence="3 4">
    <name type="scientific">Thermopolyspora flexuosa</name>
    <dbReference type="NCBI Taxonomy" id="103836"/>
    <lineage>
        <taxon>Bacteria</taxon>
        <taxon>Bacillati</taxon>
        <taxon>Actinomycetota</taxon>
        <taxon>Actinomycetes</taxon>
        <taxon>Streptosporangiales</taxon>
        <taxon>Streptosporangiaceae</taxon>
        <taxon>Thermopolyspora</taxon>
    </lineage>
</organism>
<keyword evidence="4" id="KW-1185">Reference proteome</keyword>
<dbReference type="SUPFAM" id="SSF56601">
    <property type="entry name" value="beta-lactamase/transpeptidase-like"/>
    <property type="match status" value="1"/>
</dbReference>
<reference evidence="3 4" key="1">
    <citation type="submission" date="2019-06" db="EMBL/GenBank/DDBJ databases">
        <title>Sequencing the genomes of 1000 actinobacteria strains.</title>
        <authorList>
            <person name="Klenk H.-P."/>
        </authorList>
    </citation>
    <scope>NUCLEOTIDE SEQUENCE [LARGE SCALE GENOMIC DNA]</scope>
    <source>
        <strain evidence="3 4">DSM 43186</strain>
    </source>
</reference>